<evidence type="ECO:0000256" key="5">
    <source>
        <dbReference type="ARBA" id="ARBA00022679"/>
    </source>
</evidence>
<evidence type="ECO:0000256" key="1">
    <source>
        <dbReference type="ARBA" id="ARBA00004651"/>
    </source>
</evidence>
<protein>
    <submittedName>
        <fullName evidence="20">Diacylglycerol kinase</fullName>
    </submittedName>
</protein>
<feature type="transmembrane region" description="Helical" evidence="19">
    <location>
        <begin position="101"/>
        <end position="122"/>
    </location>
</feature>
<dbReference type="InterPro" id="IPR036945">
    <property type="entry name" value="DAGK_sf"/>
</dbReference>
<feature type="binding site" evidence="17">
    <location>
        <begin position="99"/>
        <end position="100"/>
    </location>
    <ligand>
        <name>ATP</name>
        <dbReference type="ChEBI" id="CHEBI:30616"/>
    </ligand>
</feature>
<dbReference type="EMBL" id="PFCQ01000012">
    <property type="protein sequence ID" value="PIR68235.1"/>
    <property type="molecule type" value="Genomic_DNA"/>
</dbReference>
<dbReference type="GO" id="GO:0046872">
    <property type="term" value="F:metal ion binding"/>
    <property type="evidence" value="ECO:0007669"/>
    <property type="project" value="UniProtKB-KW"/>
</dbReference>
<accession>A0A2H0TD91</accession>
<keyword evidence="6 19" id="KW-0812">Transmembrane</keyword>
<evidence type="ECO:0000256" key="15">
    <source>
        <dbReference type="PIRSR" id="PIRSR600829-1"/>
    </source>
</evidence>
<dbReference type="GO" id="GO:0005524">
    <property type="term" value="F:ATP binding"/>
    <property type="evidence" value="ECO:0007669"/>
    <property type="project" value="UniProtKB-KW"/>
</dbReference>
<evidence type="ECO:0000256" key="18">
    <source>
        <dbReference type="PIRSR" id="PIRSR600829-4"/>
    </source>
</evidence>
<evidence type="ECO:0000256" key="13">
    <source>
        <dbReference type="ARBA" id="ARBA00023209"/>
    </source>
</evidence>
<dbReference type="Gene3D" id="1.10.287.3610">
    <property type="match status" value="1"/>
</dbReference>
<comment type="similarity">
    <text evidence="2">Belongs to the bacterial diacylglycerol kinase family.</text>
</comment>
<dbReference type="Pfam" id="PF01219">
    <property type="entry name" value="DAGK_prokar"/>
    <property type="match status" value="1"/>
</dbReference>
<keyword evidence="10 19" id="KW-1133">Transmembrane helix</keyword>
<evidence type="ECO:0000256" key="2">
    <source>
        <dbReference type="ARBA" id="ARBA00005967"/>
    </source>
</evidence>
<dbReference type="InterPro" id="IPR000829">
    <property type="entry name" value="DAGK"/>
</dbReference>
<keyword evidence="13" id="KW-0594">Phospholipid biosynthesis</keyword>
<feature type="binding site" evidence="17">
    <location>
        <position position="81"/>
    </location>
    <ligand>
        <name>ATP</name>
        <dbReference type="ChEBI" id="CHEBI:30616"/>
    </ligand>
</feature>
<dbReference type="GO" id="GO:0005886">
    <property type="term" value="C:plasma membrane"/>
    <property type="evidence" value="ECO:0007669"/>
    <property type="project" value="UniProtKB-SubCell"/>
</dbReference>
<keyword evidence="8 20" id="KW-0418">Kinase</keyword>
<dbReference type="GO" id="GO:0008654">
    <property type="term" value="P:phospholipid biosynthetic process"/>
    <property type="evidence" value="ECO:0007669"/>
    <property type="project" value="UniProtKB-KW"/>
</dbReference>
<evidence type="ECO:0000256" key="8">
    <source>
        <dbReference type="ARBA" id="ARBA00022777"/>
    </source>
</evidence>
<evidence type="ECO:0000256" key="3">
    <source>
        <dbReference type="ARBA" id="ARBA00022475"/>
    </source>
</evidence>
<name>A0A2H0TD91_9BACT</name>
<dbReference type="CDD" id="cd14265">
    <property type="entry name" value="UDPK_IM_like"/>
    <property type="match status" value="1"/>
</dbReference>
<keyword evidence="3" id="KW-1003">Cell membrane</keyword>
<evidence type="ECO:0000256" key="16">
    <source>
        <dbReference type="PIRSR" id="PIRSR600829-2"/>
    </source>
</evidence>
<feature type="transmembrane region" description="Helical" evidence="19">
    <location>
        <begin position="60"/>
        <end position="80"/>
    </location>
</feature>
<feature type="binding site" evidence="18">
    <location>
        <position position="81"/>
    </location>
    <ligand>
        <name>a divalent metal cation</name>
        <dbReference type="ChEBI" id="CHEBI:60240"/>
    </ligand>
</feature>
<keyword evidence="9 17" id="KW-0067">ATP-binding</keyword>
<proteinExistence type="inferred from homology"/>
<organism evidence="20 21">
    <name type="scientific">Candidatus Nomurabacteria bacterium CG10_big_fil_rev_8_21_14_0_10_35_16</name>
    <dbReference type="NCBI Taxonomy" id="1974731"/>
    <lineage>
        <taxon>Bacteria</taxon>
        <taxon>Candidatus Nomuraibacteriota</taxon>
    </lineage>
</organism>
<evidence type="ECO:0000256" key="17">
    <source>
        <dbReference type="PIRSR" id="PIRSR600829-3"/>
    </source>
</evidence>
<gene>
    <name evidence="20" type="ORF">COU49_02055</name>
</gene>
<dbReference type="AlphaFoldDB" id="A0A2H0TD91"/>
<dbReference type="InterPro" id="IPR033717">
    <property type="entry name" value="UDPK"/>
</dbReference>
<keyword evidence="11" id="KW-0443">Lipid metabolism</keyword>
<keyword evidence="18" id="KW-0479">Metal-binding</keyword>
<comment type="subcellular location">
    <subcellularLocation>
        <location evidence="1">Cell membrane</location>
        <topology evidence="1">Multi-pass membrane protein</topology>
    </subcellularLocation>
</comment>
<evidence type="ECO:0000256" key="7">
    <source>
        <dbReference type="ARBA" id="ARBA00022741"/>
    </source>
</evidence>
<evidence type="ECO:0000256" key="14">
    <source>
        <dbReference type="ARBA" id="ARBA00023264"/>
    </source>
</evidence>
<keyword evidence="18" id="KW-0460">Magnesium</keyword>
<keyword evidence="12 19" id="KW-0472">Membrane</keyword>
<dbReference type="PANTHER" id="PTHR34299:SF1">
    <property type="entry name" value="DIACYLGLYCEROL KINASE"/>
    <property type="match status" value="1"/>
</dbReference>
<evidence type="ECO:0000256" key="6">
    <source>
        <dbReference type="ARBA" id="ARBA00022692"/>
    </source>
</evidence>
<comment type="caution">
    <text evidence="20">The sequence shown here is derived from an EMBL/GenBank/DDBJ whole genome shotgun (WGS) entry which is preliminary data.</text>
</comment>
<comment type="cofactor">
    <cofactor evidence="18">
        <name>Mg(2+)</name>
        <dbReference type="ChEBI" id="CHEBI:18420"/>
    </cofactor>
    <text evidence="18">Mn(2+), Zn(2+), Cd(2+) and Co(2+) support activity to lesser extents.</text>
</comment>
<evidence type="ECO:0000313" key="20">
    <source>
        <dbReference type="EMBL" id="PIR68235.1"/>
    </source>
</evidence>
<evidence type="ECO:0000256" key="19">
    <source>
        <dbReference type="SAM" id="Phobius"/>
    </source>
</evidence>
<keyword evidence="7 17" id="KW-0547">Nucleotide-binding</keyword>
<sequence>MDNKQEQQAWQKVKKRNRFSHAFRGWYVFWKTTRNLKIHLFIALLVVIAGFYFSVSIYEWLALIFAITLVLASEAFNTAIEIDMDLTSPQYHPFARDTKDVAAGAVLIASLGATLIGLLIFAPKIFVL</sequence>
<evidence type="ECO:0000313" key="21">
    <source>
        <dbReference type="Proteomes" id="UP000230094"/>
    </source>
</evidence>
<dbReference type="Proteomes" id="UP000230094">
    <property type="component" value="Unassembled WGS sequence"/>
</dbReference>
<dbReference type="GO" id="GO:0016301">
    <property type="term" value="F:kinase activity"/>
    <property type="evidence" value="ECO:0007669"/>
    <property type="project" value="UniProtKB-KW"/>
</dbReference>
<feature type="binding site" evidence="16">
    <location>
        <position position="74"/>
    </location>
    <ligand>
        <name>substrate</name>
    </ligand>
</feature>
<evidence type="ECO:0000256" key="4">
    <source>
        <dbReference type="ARBA" id="ARBA00022516"/>
    </source>
</evidence>
<feature type="transmembrane region" description="Helical" evidence="19">
    <location>
        <begin position="36"/>
        <end position="54"/>
    </location>
</feature>
<evidence type="ECO:0000256" key="12">
    <source>
        <dbReference type="ARBA" id="ARBA00023136"/>
    </source>
</evidence>
<evidence type="ECO:0000256" key="11">
    <source>
        <dbReference type="ARBA" id="ARBA00023098"/>
    </source>
</evidence>
<reference evidence="21" key="1">
    <citation type="submission" date="2017-09" db="EMBL/GenBank/DDBJ databases">
        <title>Depth-based differentiation of microbial function through sediment-hosted aquifers and enrichment of novel symbionts in the deep terrestrial subsurface.</title>
        <authorList>
            <person name="Probst A.J."/>
            <person name="Ladd B."/>
            <person name="Jarett J.K."/>
            <person name="Geller-Mcgrath D.E."/>
            <person name="Sieber C.M.K."/>
            <person name="Emerson J.B."/>
            <person name="Anantharaman K."/>
            <person name="Thomas B.C."/>
            <person name="Malmstrom R."/>
            <person name="Stieglmeier M."/>
            <person name="Klingl A."/>
            <person name="Woyke T."/>
            <person name="Ryan C.M."/>
            <person name="Banfield J.F."/>
        </authorList>
    </citation>
    <scope>NUCLEOTIDE SEQUENCE [LARGE SCALE GENOMIC DNA]</scope>
</reference>
<evidence type="ECO:0000256" key="9">
    <source>
        <dbReference type="ARBA" id="ARBA00022840"/>
    </source>
</evidence>
<evidence type="ECO:0000256" key="10">
    <source>
        <dbReference type="ARBA" id="ARBA00022989"/>
    </source>
</evidence>
<keyword evidence="5" id="KW-0808">Transferase</keyword>
<keyword evidence="4" id="KW-0444">Lipid biosynthesis</keyword>
<dbReference type="PANTHER" id="PTHR34299">
    <property type="entry name" value="DIACYLGLYCEROL KINASE"/>
    <property type="match status" value="1"/>
</dbReference>
<feature type="active site" description="Proton acceptor" evidence="15">
    <location>
        <position position="74"/>
    </location>
</feature>
<keyword evidence="14" id="KW-1208">Phospholipid metabolism</keyword>